<dbReference type="EMBL" id="CP054544">
    <property type="protein sequence ID" value="QSL66695.1"/>
    <property type="molecule type" value="Genomic_DNA"/>
</dbReference>
<evidence type="ECO:0000256" key="7">
    <source>
        <dbReference type="SAM" id="Phobius"/>
    </source>
</evidence>
<evidence type="ECO:0000256" key="5">
    <source>
        <dbReference type="ARBA" id="ARBA00022989"/>
    </source>
</evidence>
<keyword evidence="4 7" id="KW-0812">Transmembrane</keyword>
<comment type="similarity">
    <text evidence="2">Belongs to the major facilitator superfamily. Sugar transporter (TC 2.A.1.1) family.</text>
</comment>
<protein>
    <recommendedName>
        <fullName evidence="8">Major facilitator superfamily (MFS) profile domain-containing protein</fullName>
    </recommendedName>
</protein>
<proteinExistence type="inferred from homology"/>
<dbReference type="PROSITE" id="PS50850">
    <property type="entry name" value="MFS"/>
    <property type="match status" value="1"/>
</dbReference>
<keyword evidence="3" id="KW-0813">Transport</keyword>
<dbReference type="InterPro" id="IPR036259">
    <property type="entry name" value="MFS_trans_sf"/>
</dbReference>
<feature type="transmembrane region" description="Helical" evidence="7">
    <location>
        <begin position="107"/>
        <end position="128"/>
    </location>
</feature>
<name>A0A899G263_9ASCO</name>
<gene>
    <name evidence="9" type="ORF">MERGE_001079</name>
</gene>
<dbReference type="InterPro" id="IPR020846">
    <property type="entry name" value="MFS_dom"/>
</dbReference>
<dbReference type="AlphaFoldDB" id="A0A899G263"/>
<evidence type="ECO:0000259" key="8">
    <source>
        <dbReference type="PROSITE" id="PS50850"/>
    </source>
</evidence>
<dbReference type="OrthoDB" id="2261376at2759"/>
<evidence type="ECO:0000256" key="6">
    <source>
        <dbReference type="ARBA" id="ARBA00023136"/>
    </source>
</evidence>
<feature type="transmembrane region" description="Helical" evidence="7">
    <location>
        <begin position="301"/>
        <end position="321"/>
    </location>
</feature>
<organism evidence="9 10">
    <name type="scientific">Pneumocystis wakefieldiae</name>
    <dbReference type="NCBI Taxonomy" id="38082"/>
    <lineage>
        <taxon>Eukaryota</taxon>
        <taxon>Fungi</taxon>
        <taxon>Dikarya</taxon>
        <taxon>Ascomycota</taxon>
        <taxon>Taphrinomycotina</taxon>
        <taxon>Pneumocystomycetes</taxon>
        <taxon>Pneumocystaceae</taxon>
        <taxon>Pneumocystis</taxon>
    </lineage>
</organism>
<keyword evidence="10" id="KW-1185">Reference proteome</keyword>
<feature type="transmembrane region" description="Helical" evidence="7">
    <location>
        <begin position="365"/>
        <end position="384"/>
    </location>
</feature>
<accession>A0A899G263</accession>
<evidence type="ECO:0000313" key="9">
    <source>
        <dbReference type="EMBL" id="QSL66695.1"/>
    </source>
</evidence>
<feature type="transmembrane region" description="Helical" evidence="7">
    <location>
        <begin position="52"/>
        <end position="72"/>
    </location>
</feature>
<feature type="transmembrane region" description="Helical" evidence="7">
    <location>
        <begin position="149"/>
        <end position="176"/>
    </location>
</feature>
<evidence type="ECO:0000256" key="3">
    <source>
        <dbReference type="ARBA" id="ARBA00022448"/>
    </source>
</evidence>
<dbReference type="SUPFAM" id="SSF103473">
    <property type="entry name" value="MFS general substrate transporter"/>
    <property type="match status" value="1"/>
</dbReference>
<dbReference type="Pfam" id="PF00083">
    <property type="entry name" value="Sugar_tr"/>
    <property type="match status" value="2"/>
</dbReference>
<evidence type="ECO:0000256" key="4">
    <source>
        <dbReference type="ARBA" id="ARBA00022692"/>
    </source>
</evidence>
<feature type="domain" description="Major facilitator superfamily (MFS) profile" evidence="8">
    <location>
        <begin position="12"/>
        <end position="426"/>
    </location>
</feature>
<dbReference type="PANTHER" id="PTHR23508:SF10">
    <property type="entry name" value="CARBOXYLIC ACID TRANSPORTER PROTEIN HOMOLOG"/>
    <property type="match status" value="1"/>
</dbReference>
<dbReference type="Gene3D" id="1.20.1250.20">
    <property type="entry name" value="MFS general substrate transporter like domains"/>
    <property type="match status" value="1"/>
</dbReference>
<keyword evidence="5 7" id="KW-1133">Transmembrane helix</keyword>
<keyword evidence="6 7" id="KW-0472">Membrane</keyword>
<dbReference type="Proteomes" id="UP000663699">
    <property type="component" value="Chromosome 13"/>
</dbReference>
<feature type="transmembrane region" description="Helical" evidence="7">
    <location>
        <begin position="271"/>
        <end position="292"/>
    </location>
</feature>
<feature type="transmembrane region" description="Helical" evidence="7">
    <location>
        <begin position="182"/>
        <end position="203"/>
    </location>
</feature>
<evidence type="ECO:0000256" key="2">
    <source>
        <dbReference type="ARBA" id="ARBA00010992"/>
    </source>
</evidence>
<comment type="subcellular location">
    <subcellularLocation>
        <location evidence="1">Membrane</location>
        <topology evidence="1">Multi-pass membrane protein</topology>
    </subcellularLocation>
</comment>
<sequence length="497" mass="55560">MTRLTEQKGLLQVIVGGIGLFSDGYLNGVSGVLTTIMGNIYPIEYTTQKKSLLNSLIFVGNVLGMLIFGYMCDKSGRKSSLILASLFLVVFSILSSAAYFGGTNHGIIGSLIVYRFFLGIGIGGEYPAGSTTISESAQEMSIKRKHSIFIFLTDFMICLGFVIAAFAAYILTLIFTENRQEVIWRVLLGLGAICPFFLLVARFRMGEPEAYKNYAMKKAKIPYKIVIKKYYRRLIFISLVWFIYNFTSYSFGIYFSPILQSIDRNMSLAKIFGWTTFIYLFYIVGSFIGAFVTDYFEPKDVLAFGVLVQSILGFLMAGLYSKLKDRVVAFIFLYALFMAFGEIGPGDNIGNISAKASPTPIRGQFYGICAASGKVGAFVGSYAFNYIIERFGGSDSENGNKGPFFIGSALAIISGIISFFFIPKLSHDCVREENEHFKVWLEKQGYDTSKMGLVPRQLNDDLNKDFENLEADIEKVDTEKVDFFESAHNTQDYEKKD</sequence>
<dbReference type="FunFam" id="1.20.1250.20:FF:000140">
    <property type="entry name" value="Putative MFS phospholipid transporter"/>
    <property type="match status" value="1"/>
</dbReference>
<feature type="transmembrane region" description="Helical" evidence="7">
    <location>
        <begin position="327"/>
        <end position="344"/>
    </location>
</feature>
<dbReference type="GO" id="GO:0005886">
    <property type="term" value="C:plasma membrane"/>
    <property type="evidence" value="ECO:0007669"/>
    <property type="project" value="TreeGrafter"/>
</dbReference>
<evidence type="ECO:0000256" key="1">
    <source>
        <dbReference type="ARBA" id="ARBA00004141"/>
    </source>
</evidence>
<feature type="transmembrane region" description="Helical" evidence="7">
    <location>
        <begin position="404"/>
        <end position="422"/>
    </location>
</feature>
<dbReference type="GO" id="GO:0046943">
    <property type="term" value="F:carboxylic acid transmembrane transporter activity"/>
    <property type="evidence" value="ECO:0007669"/>
    <property type="project" value="TreeGrafter"/>
</dbReference>
<dbReference type="PANTHER" id="PTHR23508">
    <property type="entry name" value="CARBOXYLIC ACID TRANSPORTER PROTEIN HOMOLOG"/>
    <property type="match status" value="1"/>
</dbReference>
<dbReference type="InterPro" id="IPR005828">
    <property type="entry name" value="MFS_sugar_transport-like"/>
</dbReference>
<feature type="transmembrane region" description="Helical" evidence="7">
    <location>
        <begin position="234"/>
        <end position="259"/>
    </location>
</feature>
<reference evidence="9" key="1">
    <citation type="submission" date="2020-06" db="EMBL/GenBank/DDBJ databases">
        <title>Genomes of multiple members of Pneumocystis genus reveal paths to human pathogen Pneumocystis jirovecii.</title>
        <authorList>
            <person name="Cisse O.H."/>
            <person name="Ma L."/>
            <person name="Dekker J."/>
            <person name="Khil P."/>
            <person name="Jo J."/>
            <person name="Brenchley J."/>
            <person name="Blair R."/>
            <person name="Pahar B."/>
            <person name="Chabe M."/>
            <person name="Van Rompay K.A."/>
            <person name="Keesler R."/>
            <person name="Sukura A."/>
            <person name="Hirsch V."/>
            <person name="Kutty G."/>
            <person name="Liu Y."/>
            <person name="Peng L."/>
            <person name="Chen J."/>
            <person name="Song J."/>
            <person name="Weissenbacher-Lang C."/>
            <person name="Xu J."/>
            <person name="Upham N.S."/>
            <person name="Stajich J.E."/>
            <person name="Cuomo C.A."/>
            <person name="Cushion M.T."/>
            <person name="Kovacs J.A."/>
        </authorList>
    </citation>
    <scope>NUCLEOTIDE SEQUENCE</scope>
    <source>
        <strain evidence="9">2A</strain>
    </source>
</reference>
<feature type="transmembrane region" description="Helical" evidence="7">
    <location>
        <begin position="81"/>
        <end position="101"/>
    </location>
</feature>
<evidence type="ECO:0000313" key="10">
    <source>
        <dbReference type="Proteomes" id="UP000663699"/>
    </source>
</evidence>